<sequence>MIPDAEFSRLLDVTLAPFSKRFQHAFPFRDVVGENAVSREDVLHSSLSPPQYSRGSSKARRSPSKQGEFDLKSVKGEETKGEAVNQRGMMLRDVARAECEAGIEGVQQWLHQARKGQEMGEECLAVLRDLNSCLDSMRDVTYAVQEQSNKLSSNASELMVRKARLEMVQQELQRMIKHFSHIDFLVDEVEQHEMSAVSQRFPSILQEMEDEMQFLVQHSQFLSTKAYTAKLVAAHQRAYQCLKDAIIFSIRSAQSSTVNASVYSAAFYGNQQTGQIRQNVSENEANDISTADNSLVLLLKAVFGGDTAGAHQLMAEILNNIDSVFCAKLNERASLRRLMEAHGGGQQPFEETNNNDIFDVYCDARVCVVGPLLKNWLEMICGFVNRNSDVDSRTATEFVGQLIDLMKIALEHEKEVFDTVWLREDFGARLFPQIVYEISGEEYHVFRSHILKMDDIEVLAHTIEEIQRVSAKQYSCAELGGLLTKMIQDTQERLVFRTSVFLRHSITQYKLTQDTVQELLGDGGAASNKYIPALTNCVTLLQLLYPSLEFPIFSVFAEEAINGTLLQVQELSKLIGQQSIERSVLRGNLCQLRHLLHLREELSLIDENIVVVEKAIDLSKIALRRLEIVQSSRESKKDVETEIGLCVERVTQMILSEASSPLVGVARRAASEIEPATASVRQRLVELEGLLDAFINCASVRDVIMRPVKSRVEDLLLEAEGLRHQQQQERRE</sequence>
<dbReference type="GO" id="GO:0006891">
    <property type="term" value="P:intra-Golgi vesicle-mediated transport"/>
    <property type="evidence" value="ECO:0007669"/>
    <property type="project" value="TreeGrafter"/>
</dbReference>
<evidence type="ECO:0000256" key="8">
    <source>
        <dbReference type="ARBA" id="ARBA00031339"/>
    </source>
</evidence>
<evidence type="ECO:0000256" key="3">
    <source>
        <dbReference type="ARBA" id="ARBA00020976"/>
    </source>
</evidence>
<dbReference type="EMBL" id="HE575323">
    <property type="protein sequence ID" value="CCC93757.1"/>
    <property type="molecule type" value="Genomic_DNA"/>
</dbReference>
<dbReference type="Pfam" id="PF20671">
    <property type="entry name" value="COG3_C"/>
    <property type="match status" value="1"/>
</dbReference>
<dbReference type="InterPro" id="IPR007265">
    <property type="entry name" value="COG_su3"/>
</dbReference>
<dbReference type="InterPro" id="IPR048320">
    <property type="entry name" value="COG3_N"/>
</dbReference>
<dbReference type="GO" id="GO:0006886">
    <property type="term" value="P:intracellular protein transport"/>
    <property type="evidence" value="ECO:0007669"/>
    <property type="project" value="InterPro"/>
</dbReference>
<feature type="region of interest" description="Disordered" evidence="9">
    <location>
        <begin position="42"/>
        <end position="82"/>
    </location>
</feature>
<evidence type="ECO:0000256" key="4">
    <source>
        <dbReference type="ARBA" id="ARBA00022448"/>
    </source>
</evidence>
<dbReference type="GO" id="GO:0005801">
    <property type="term" value="C:cis-Golgi network"/>
    <property type="evidence" value="ECO:0007669"/>
    <property type="project" value="InterPro"/>
</dbReference>
<feature type="compositionally biased region" description="Basic and acidic residues" evidence="9">
    <location>
        <begin position="67"/>
        <end position="81"/>
    </location>
</feature>
<evidence type="ECO:0000259" key="10">
    <source>
        <dbReference type="Pfam" id="PF04136"/>
    </source>
</evidence>
<dbReference type="AlphaFoldDB" id="G0UWJ1"/>
<feature type="domain" description="Conserved oligomeric Golgi complex subunit 3 C-terminal" evidence="11">
    <location>
        <begin position="354"/>
        <end position="621"/>
    </location>
</feature>
<evidence type="ECO:0000313" key="12">
    <source>
        <dbReference type="EMBL" id="CCC93757.1"/>
    </source>
</evidence>
<evidence type="ECO:0000256" key="9">
    <source>
        <dbReference type="SAM" id="MobiDB-lite"/>
    </source>
</evidence>
<dbReference type="InterPro" id="IPR048685">
    <property type="entry name" value="COG3_C"/>
</dbReference>
<dbReference type="PANTHER" id="PTHR13302:SF8">
    <property type="entry name" value="CONSERVED OLIGOMERIC GOLGI COMPLEX SUBUNIT 3"/>
    <property type="match status" value="1"/>
</dbReference>
<dbReference type="PANTHER" id="PTHR13302">
    <property type="entry name" value="CONSERVED OLIGOMERIC GOLGI COMPLEX COMPONENT 3"/>
    <property type="match status" value="1"/>
</dbReference>
<feature type="domain" description="Conserved oligomeric Golgi complex subunit 3 N-terminal" evidence="10">
    <location>
        <begin position="120"/>
        <end position="251"/>
    </location>
</feature>
<dbReference type="GO" id="GO:0017119">
    <property type="term" value="C:Golgi transport complex"/>
    <property type="evidence" value="ECO:0007669"/>
    <property type="project" value="TreeGrafter"/>
</dbReference>
<dbReference type="GO" id="GO:0000139">
    <property type="term" value="C:Golgi membrane"/>
    <property type="evidence" value="ECO:0007669"/>
    <property type="project" value="UniProtKB-SubCell"/>
</dbReference>
<evidence type="ECO:0000256" key="7">
    <source>
        <dbReference type="ARBA" id="ARBA00023136"/>
    </source>
</evidence>
<reference evidence="12" key="1">
    <citation type="journal article" date="2012" name="Proc. Natl. Acad. Sci. U.S.A.">
        <title>Antigenic diversity is generated by distinct evolutionary mechanisms in African trypanosome species.</title>
        <authorList>
            <person name="Jackson A.P."/>
            <person name="Berry A."/>
            <person name="Aslett M."/>
            <person name="Allison H.C."/>
            <person name="Burton P."/>
            <person name="Vavrova-Anderson J."/>
            <person name="Brown R."/>
            <person name="Browne H."/>
            <person name="Corton N."/>
            <person name="Hauser H."/>
            <person name="Gamble J."/>
            <person name="Gilderthorp R."/>
            <person name="Marcello L."/>
            <person name="McQuillan J."/>
            <person name="Otto T.D."/>
            <person name="Quail M.A."/>
            <person name="Sanders M.J."/>
            <person name="van Tonder A."/>
            <person name="Ginger M.L."/>
            <person name="Field M.C."/>
            <person name="Barry J.D."/>
            <person name="Hertz-Fowler C."/>
            <person name="Berriman M."/>
        </authorList>
    </citation>
    <scope>NUCLEOTIDE SEQUENCE</scope>
    <source>
        <strain evidence="12">IL3000</strain>
    </source>
</reference>
<proteinExistence type="inferred from homology"/>
<comment type="similarity">
    <text evidence="2">Belongs to the COG3 family.</text>
</comment>
<evidence type="ECO:0000256" key="6">
    <source>
        <dbReference type="ARBA" id="ARBA00023034"/>
    </source>
</evidence>
<gene>
    <name evidence="12" type="ORF">TCIL3000_10_5220</name>
</gene>
<evidence type="ECO:0000256" key="5">
    <source>
        <dbReference type="ARBA" id="ARBA00022927"/>
    </source>
</evidence>
<comment type="subcellular location">
    <subcellularLocation>
        <location evidence="1">Golgi apparatus membrane</location>
        <topology evidence="1">Peripheral membrane protein</topology>
    </subcellularLocation>
</comment>
<accession>G0UWJ1</accession>
<protein>
    <recommendedName>
        <fullName evidence="3">Conserved oligomeric Golgi complex subunit 3</fullName>
    </recommendedName>
    <alternativeName>
        <fullName evidence="8">Component of oligomeric Golgi complex 3</fullName>
    </alternativeName>
</protein>
<name>G0UWJ1_TRYCI</name>
<keyword evidence="6" id="KW-0333">Golgi apparatus</keyword>
<dbReference type="Pfam" id="PF04136">
    <property type="entry name" value="COG3_N"/>
    <property type="match status" value="1"/>
</dbReference>
<keyword evidence="4" id="KW-0813">Transport</keyword>
<evidence type="ECO:0000259" key="11">
    <source>
        <dbReference type="Pfam" id="PF20671"/>
    </source>
</evidence>
<evidence type="ECO:0000256" key="2">
    <source>
        <dbReference type="ARBA" id="ARBA00009936"/>
    </source>
</evidence>
<dbReference type="GO" id="GO:0007030">
    <property type="term" value="P:Golgi organization"/>
    <property type="evidence" value="ECO:0007669"/>
    <property type="project" value="TreeGrafter"/>
</dbReference>
<organism evidence="12">
    <name type="scientific">Trypanosoma congolense (strain IL3000)</name>
    <dbReference type="NCBI Taxonomy" id="1068625"/>
    <lineage>
        <taxon>Eukaryota</taxon>
        <taxon>Discoba</taxon>
        <taxon>Euglenozoa</taxon>
        <taxon>Kinetoplastea</taxon>
        <taxon>Metakinetoplastina</taxon>
        <taxon>Trypanosomatida</taxon>
        <taxon>Trypanosomatidae</taxon>
        <taxon>Trypanosoma</taxon>
        <taxon>Nannomonas</taxon>
    </lineage>
</organism>
<feature type="compositionally biased region" description="Polar residues" evidence="9">
    <location>
        <begin position="45"/>
        <end position="56"/>
    </location>
</feature>
<evidence type="ECO:0000256" key="1">
    <source>
        <dbReference type="ARBA" id="ARBA00004395"/>
    </source>
</evidence>
<keyword evidence="7" id="KW-0472">Membrane</keyword>
<dbReference type="VEuPathDB" id="TriTrypDB:TcIL3000_10_5220"/>
<keyword evidence="5" id="KW-0653">Protein transport</keyword>